<evidence type="ECO:0000313" key="2">
    <source>
        <dbReference type="Proteomes" id="UP000266778"/>
    </source>
</evidence>
<dbReference type="SUPFAM" id="SSF103473">
    <property type="entry name" value="MFS general substrate transporter"/>
    <property type="match status" value="1"/>
</dbReference>
<dbReference type="EMBL" id="CP025706">
    <property type="protein sequence ID" value="AXB04045.1"/>
    <property type="molecule type" value="Genomic_DNA"/>
</dbReference>
<name>A0A3S5WWB1_AERCA</name>
<gene>
    <name evidence="1" type="ORF">C1C91_02410</name>
</gene>
<dbReference type="AlphaFoldDB" id="A0A3S5WWB1"/>
<sequence>MLRALLTSASVTAILVYVSVSPLVLMTTFDLSPEQYTRLMMAMAGVSMSASFLTPLLLRWLGKARVLALSHLAYLLALLALLCSSGPEGGLSWLLAGCALVCIGFSCGFGVAMGEALDVCGDQVASASALLCIMQIGLSGLFIWGMGHLGMPALWMLILALLLALLGYLVVKVLLPWRAVRRARARG</sequence>
<accession>A0A3S5WWB1</accession>
<protein>
    <submittedName>
        <fullName evidence="1">Uncharacterized protein</fullName>
    </submittedName>
</protein>
<dbReference type="InterPro" id="IPR036259">
    <property type="entry name" value="MFS_trans_sf"/>
</dbReference>
<organism evidence="1 2">
    <name type="scientific">Aeromonas caviae</name>
    <name type="common">Aeromonas punctata</name>
    <dbReference type="NCBI Taxonomy" id="648"/>
    <lineage>
        <taxon>Bacteria</taxon>
        <taxon>Pseudomonadati</taxon>
        <taxon>Pseudomonadota</taxon>
        <taxon>Gammaproteobacteria</taxon>
        <taxon>Aeromonadales</taxon>
        <taxon>Aeromonadaceae</taxon>
        <taxon>Aeromonas</taxon>
    </lineage>
</organism>
<reference evidence="1" key="1">
    <citation type="journal article" date="2019" name="J Environ">
        <title>Genetic characterization and potential molecular dissemination mechanism of tet (31) gene in Aeromonas caviae from an oxytetracycline wastewater treatment system.</title>
        <authorList>
            <person name="Shi Y."/>
            <person name="Tian Z."/>
            <person name="Leclercq S.O."/>
            <person name="Zhang H."/>
            <person name="Yang M."/>
            <person name="Zhang Y."/>
        </authorList>
    </citation>
    <scope>NUCLEOTIDE SEQUENCE</scope>
    <source>
        <strain evidence="1">T25-39</strain>
    </source>
</reference>
<dbReference type="Proteomes" id="UP000266778">
    <property type="component" value="Chromosome"/>
</dbReference>
<dbReference type="Gene3D" id="1.20.1720.10">
    <property type="entry name" value="Multidrug resistance protein D"/>
    <property type="match status" value="1"/>
</dbReference>
<evidence type="ECO:0000313" key="1">
    <source>
        <dbReference type="EMBL" id="AXB04045.1"/>
    </source>
</evidence>
<proteinExistence type="predicted"/>